<proteinExistence type="predicted"/>
<sequence length="222" mass="23358">MSRGIASLQRKTERTLRTVSSSWISQAWSDLDVAFEAKDPEALRHAADECSAARGACAAAGTQSARPDAVMLDKLAASLRICDGSSSFGMEASRLMAFADVRRALARRLGEAAEDPSTSLSLSAALNAAASRGCLPGDAADDCVGRAQAFRRQLLERLPSRWGLWSSSLLSRAAVLWEASTCLARVQKAIAFSRTSGAPNAELEPATALEQLFGTLAAASAV</sequence>
<name>A0A812QYR5_9DINO</name>
<dbReference type="AlphaFoldDB" id="A0A812QYR5"/>
<keyword evidence="2" id="KW-1185">Reference proteome</keyword>
<evidence type="ECO:0000313" key="2">
    <source>
        <dbReference type="Proteomes" id="UP000604046"/>
    </source>
</evidence>
<comment type="caution">
    <text evidence="1">The sequence shown here is derived from an EMBL/GenBank/DDBJ whole genome shotgun (WGS) entry which is preliminary data.</text>
</comment>
<gene>
    <name evidence="1" type="ORF">SNAT2548_LOCUS22373</name>
</gene>
<evidence type="ECO:0000313" key="1">
    <source>
        <dbReference type="EMBL" id="CAE7411339.1"/>
    </source>
</evidence>
<accession>A0A812QYR5</accession>
<dbReference type="Proteomes" id="UP000604046">
    <property type="component" value="Unassembled WGS sequence"/>
</dbReference>
<dbReference type="EMBL" id="CAJNDS010002286">
    <property type="protein sequence ID" value="CAE7411339.1"/>
    <property type="molecule type" value="Genomic_DNA"/>
</dbReference>
<dbReference type="OrthoDB" id="433865at2759"/>
<organism evidence="1 2">
    <name type="scientific">Symbiodinium natans</name>
    <dbReference type="NCBI Taxonomy" id="878477"/>
    <lineage>
        <taxon>Eukaryota</taxon>
        <taxon>Sar</taxon>
        <taxon>Alveolata</taxon>
        <taxon>Dinophyceae</taxon>
        <taxon>Suessiales</taxon>
        <taxon>Symbiodiniaceae</taxon>
        <taxon>Symbiodinium</taxon>
    </lineage>
</organism>
<protein>
    <submittedName>
        <fullName evidence="1">Uncharacterized protein</fullName>
    </submittedName>
</protein>
<reference evidence="1" key="1">
    <citation type="submission" date="2021-02" db="EMBL/GenBank/DDBJ databases">
        <authorList>
            <person name="Dougan E. K."/>
            <person name="Rhodes N."/>
            <person name="Thang M."/>
            <person name="Chan C."/>
        </authorList>
    </citation>
    <scope>NUCLEOTIDE SEQUENCE</scope>
</reference>